<comment type="subcellular location">
    <subcellularLocation>
        <location evidence="2">Membrane</location>
        <topology evidence="2">Multi-pass membrane protein</topology>
    </subcellularLocation>
</comment>
<keyword evidence="13" id="KW-1185">Reference proteome</keyword>
<evidence type="ECO:0000256" key="3">
    <source>
        <dbReference type="ARBA" id="ARBA00004906"/>
    </source>
</evidence>
<evidence type="ECO:0000313" key="13">
    <source>
        <dbReference type="Proteomes" id="UP000242450"/>
    </source>
</evidence>
<evidence type="ECO:0000256" key="7">
    <source>
        <dbReference type="ARBA" id="ARBA00022786"/>
    </source>
</evidence>
<protein>
    <recommendedName>
        <fullName evidence="4">RING-type E3 ubiquitin transferase</fullName>
        <ecNumber evidence="4">2.3.2.27</ecNumber>
    </recommendedName>
</protein>
<evidence type="ECO:0000313" key="12">
    <source>
        <dbReference type="EMBL" id="OWK16920.1"/>
    </source>
</evidence>
<proteinExistence type="predicted"/>
<dbReference type="GO" id="GO:0036503">
    <property type="term" value="P:ERAD pathway"/>
    <property type="evidence" value="ECO:0007669"/>
    <property type="project" value="TreeGrafter"/>
</dbReference>
<evidence type="ECO:0000256" key="2">
    <source>
        <dbReference type="ARBA" id="ARBA00004141"/>
    </source>
</evidence>
<evidence type="ECO:0000256" key="4">
    <source>
        <dbReference type="ARBA" id="ARBA00012483"/>
    </source>
</evidence>
<keyword evidence="5" id="KW-0808">Transferase</keyword>
<dbReference type="Proteomes" id="UP000242450">
    <property type="component" value="Chromosome 3"/>
</dbReference>
<feature type="transmembrane region" description="Helical" evidence="10">
    <location>
        <begin position="12"/>
        <end position="30"/>
    </location>
</feature>
<evidence type="ECO:0000256" key="9">
    <source>
        <dbReference type="ARBA" id="ARBA00023136"/>
    </source>
</evidence>
<comment type="pathway">
    <text evidence="3">Protein modification; protein ubiquitination.</text>
</comment>
<evidence type="ECO:0000256" key="6">
    <source>
        <dbReference type="ARBA" id="ARBA00022692"/>
    </source>
</evidence>
<dbReference type="Pfam" id="PF23113">
    <property type="entry name" value="MARCHF6_C"/>
    <property type="match status" value="1"/>
</dbReference>
<dbReference type="GO" id="GO:0005789">
    <property type="term" value="C:endoplasmic reticulum membrane"/>
    <property type="evidence" value="ECO:0007669"/>
    <property type="project" value="TreeGrafter"/>
</dbReference>
<evidence type="ECO:0000256" key="1">
    <source>
        <dbReference type="ARBA" id="ARBA00000900"/>
    </source>
</evidence>
<evidence type="ECO:0000259" key="11">
    <source>
        <dbReference type="Pfam" id="PF23113"/>
    </source>
</evidence>
<dbReference type="OrthoDB" id="1108038at2759"/>
<dbReference type="InterPro" id="IPR056521">
    <property type="entry name" value="MARCHF6-like_C"/>
</dbReference>
<evidence type="ECO:0000256" key="10">
    <source>
        <dbReference type="SAM" id="Phobius"/>
    </source>
</evidence>
<keyword evidence="7" id="KW-0833">Ubl conjugation pathway</keyword>
<evidence type="ECO:0000256" key="8">
    <source>
        <dbReference type="ARBA" id="ARBA00022989"/>
    </source>
</evidence>
<sequence length="290" mass="33052">MLRLDRSLEFPEHVIWVVSLNTQFILVYAFCPDHTGHFSFVYLGFEEHIQASHFEGLMTTITGYTLLVIKLILYHGLATLVKFHRSRRLLGLVGEVSLFWFASFILWLRQVLQPGVYWFLKNLNEESPQRHALQPPYQRYLNRDGCSSGWRGLCQQRLVLDGLLAFSLAQAFNFSTRTFLLIVFICNNLTDHQPHLPYSTTNRKGWEGAGSIEATQMHSDLQKVLLAGVVLLLRLLFELVIVAHPRVPLAQTPPFFPPQDQALGILPPKITAAATLMGPQWCLKTVIEQA</sequence>
<evidence type="ECO:0000256" key="5">
    <source>
        <dbReference type="ARBA" id="ARBA00022679"/>
    </source>
</evidence>
<dbReference type="EC" id="2.3.2.27" evidence="4"/>
<feature type="domain" description="E3 ubiquitin-protein ligase MARCHF6-like C-terminal" evidence="11">
    <location>
        <begin position="231"/>
        <end position="289"/>
    </location>
</feature>
<dbReference type="EMBL" id="MKHE01000003">
    <property type="protein sequence ID" value="OWK16920.1"/>
    <property type="molecule type" value="Genomic_DNA"/>
</dbReference>
<feature type="transmembrane region" description="Helical" evidence="10">
    <location>
        <begin position="89"/>
        <end position="108"/>
    </location>
</feature>
<keyword evidence="9 10" id="KW-0472">Membrane</keyword>
<keyword evidence="8 10" id="KW-1133">Transmembrane helix</keyword>
<comment type="catalytic activity">
    <reaction evidence="1">
        <text>S-ubiquitinyl-[E2 ubiquitin-conjugating enzyme]-L-cysteine + [acceptor protein]-L-lysine = [E2 ubiquitin-conjugating enzyme]-L-cysteine + N(6)-ubiquitinyl-[acceptor protein]-L-lysine.</text>
        <dbReference type="EC" id="2.3.2.27"/>
    </reaction>
</comment>
<dbReference type="PANTHER" id="PTHR13145">
    <property type="entry name" value="SSM4 PROTEIN"/>
    <property type="match status" value="1"/>
</dbReference>
<organism evidence="12 13">
    <name type="scientific">Cervus elaphus hippelaphus</name>
    <name type="common">European red deer</name>
    <dbReference type="NCBI Taxonomy" id="46360"/>
    <lineage>
        <taxon>Eukaryota</taxon>
        <taxon>Metazoa</taxon>
        <taxon>Chordata</taxon>
        <taxon>Craniata</taxon>
        <taxon>Vertebrata</taxon>
        <taxon>Euteleostomi</taxon>
        <taxon>Mammalia</taxon>
        <taxon>Eutheria</taxon>
        <taxon>Laurasiatheria</taxon>
        <taxon>Artiodactyla</taxon>
        <taxon>Ruminantia</taxon>
        <taxon>Pecora</taxon>
        <taxon>Cervidae</taxon>
        <taxon>Cervinae</taxon>
        <taxon>Cervus</taxon>
    </lineage>
</organism>
<accession>A0A212DFD3</accession>
<keyword evidence="6 10" id="KW-0812">Transmembrane</keyword>
<comment type="caution">
    <text evidence="12">The sequence shown here is derived from an EMBL/GenBank/DDBJ whole genome shotgun (WGS) entry which is preliminary data.</text>
</comment>
<feature type="transmembrane region" description="Helical" evidence="10">
    <location>
        <begin position="57"/>
        <end position="77"/>
    </location>
</feature>
<reference evidence="12 13" key="1">
    <citation type="journal article" date="2018" name="Mol. Genet. Genomics">
        <title>The red deer Cervus elaphus genome CerEla1.0: sequencing, annotating, genes, and chromosomes.</title>
        <authorList>
            <person name="Bana N.A."/>
            <person name="Nyiri A."/>
            <person name="Nagy J."/>
            <person name="Frank K."/>
            <person name="Nagy T."/>
            <person name="Steger V."/>
            <person name="Schiller M."/>
            <person name="Lakatos P."/>
            <person name="Sugar L."/>
            <person name="Horn P."/>
            <person name="Barta E."/>
            <person name="Orosz L."/>
        </authorList>
    </citation>
    <scope>NUCLEOTIDE SEQUENCE [LARGE SCALE GENOMIC DNA]</scope>
    <source>
        <strain evidence="12">Hungarian</strain>
    </source>
</reference>
<gene>
    <name evidence="12" type="ORF">Celaphus_00011605</name>
</gene>
<dbReference type="GO" id="GO:0061630">
    <property type="term" value="F:ubiquitin protein ligase activity"/>
    <property type="evidence" value="ECO:0007669"/>
    <property type="project" value="UniProtKB-EC"/>
</dbReference>
<name>A0A212DFD3_CEREH</name>
<dbReference type="AlphaFoldDB" id="A0A212DFD3"/>
<dbReference type="PANTHER" id="PTHR13145:SF0">
    <property type="entry name" value="E3 UBIQUITIN-PROTEIN LIGASE MARCHF6"/>
    <property type="match status" value="1"/>
</dbReference>